<feature type="transmembrane region" description="Helical" evidence="1">
    <location>
        <begin position="98"/>
        <end position="116"/>
    </location>
</feature>
<sequence length="170" mass="19924">MKKSKEVSFLRITTMVALFLLPFAIYKRSFKDWIIIYLVSCIGNTFADRTLVSKGYVKYKIRPKSKIFSVHLPFDLIQYPLALLYYNQWTLNSKITGIFLKLLVFVIPQIIIETIAEKKTDLITFKKGWKWYHSLLSMAMKFLLCRLIIASIRKLNTKNETILSDAQSQE</sequence>
<comment type="caution">
    <text evidence="2">The sequence shown here is derived from an EMBL/GenBank/DDBJ whole genome shotgun (WGS) entry which is preliminary data.</text>
</comment>
<dbReference type="InterPro" id="IPR048147">
    <property type="entry name" value="CBO0543-like"/>
</dbReference>
<keyword evidence="3" id="KW-1185">Reference proteome</keyword>
<organism evidence="2 3">
    <name type="scientific">Salipaludibacillus neizhouensis</name>
    <dbReference type="NCBI Taxonomy" id="885475"/>
    <lineage>
        <taxon>Bacteria</taxon>
        <taxon>Bacillati</taxon>
        <taxon>Bacillota</taxon>
        <taxon>Bacilli</taxon>
        <taxon>Bacillales</taxon>
        <taxon>Bacillaceae</taxon>
    </lineage>
</organism>
<keyword evidence="1" id="KW-0812">Transmembrane</keyword>
<dbReference type="RefSeq" id="WP_110935970.1">
    <property type="nucleotide sequence ID" value="NZ_KZ614146.1"/>
</dbReference>
<keyword evidence="1" id="KW-1133">Transmembrane helix</keyword>
<evidence type="ECO:0000313" key="3">
    <source>
        <dbReference type="Proteomes" id="UP000281498"/>
    </source>
</evidence>
<gene>
    <name evidence="2" type="ORF">CR203_19480</name>
</gene>
<evidence type="ECO:0000256" key="1">
    <source>
        <dbReference type="SAM" id="Phobius"/>
    </source>
</evidence>
<dbReference type="OrthoDB" id="2622010at2"/>
<feature type="transmembrane region" description="Helical" evidence="1">
    <location>
        <begin position="7"/>
        <end position="27"/>
    </location>
</feature>
<feature type="transmembrane region" description="Helical" evidence="1">
    <location>
        <begin position="131"/>
        <end position="149"/>
    </location>
</feature>
<reference evidence="2 3" key="1">
    <citation type="submission" date="2017-10" db="EMBL/GenBank/DDBJ databases">
        <title>Bacillus sp. nov., a halophilic bacterium isolated from a Keqin Lake.</title>
        <authorList>
            <person name="Wang H."/>
        </authorList>
    </citation>
    <scope>NUCLEOTIDE SEQUENCE [LARGE SCALE GENOMIC DNA]</scope>
    <source>
        <strain evidence="2 3">KCTC 13187</strain>
    </source>
</reference>
<dbReference type="NCBIfam" id="NF041644">
    <property type="entry name" value="CBO0543_fam"/>
    <property type="match status" value="1"/>
</dbReference>
<proteinExistence type="predicted"/>
<dbReference type="EMBL" id="PDOE01000013">
    <property type="protein sequence ID" value="RKL65663.1"/>
    <property type="molecule type" value="Genomic_DNA"/>
</dbReference>
<dbReference type="Proteomes" id="UP000281498">
    <property type="component" value="Unassembled WGS sequence"/>
</dbReference>
<accession>A0A3A9K7N3</accession>
<evidence type="ECO:0000313" key="2">
    <source>
        <dbReference type="EMBL" id="RKL65663.1"/>
    </source>
</evidence>
<keyword evidence="1" id="KW-0472">Membrane</keyword>
<protein>
    <submittedName>
        <fullName evidence="2">Uncharacterized protein</fullName>
    </submittedName>
</protein>
<name>A0A3A9K7N3_9BACI</name>
<dbReference type="AlphaFoldDB" id="A0A3A9K7N3"/>
<feature type="transmembrane region" description="Helical" evidence="1">
    <location>
        <begin position="33"/>
        <end position="52"/>
    </location>
</feature>